<reference evidence="2" key="1">
    <citation type="submission" date="2018-09" db="EMBL/GenBank/DDBJ databases">
        <authorList>
            <person name="Kim I."/>
        </authorList>
    </citation>
    <scope>NUCLEOTIDE SEQUENCE [LARGE SCALE GENOMIC DNA]</scope>
    <source>
        <strain evidence="2">DD4a</strain>
    </source>
</reference>
<organism evidence="1 2">
    <name type="scientific">Amnibacterium setariae</name>
    <dbReference type="NCBI Taxonomy" id="2306585"/>
    <lineage>
        <taxon>Bacteria</taxon>
        <taxon>Bacillati</taxon>
        <taxon>Actinomycetota</taxon>
        <taxon>Actinomycetes</taxon>
        <taxon>Micrococcales</taxon>
        <taxon>Microbacteriaceae</taxon>
        <taxon>Amnibacterium</taxon>
    </lineage>
</organism>
<accession>A0A3A1U0I5</accession>
<name>A0A3A1U0I5_9MICO</name>
<dbReference type="AlphaFoldDB" id="A0A3A1U0I5"/>
<keyword evidence="2" id="KW-1185">Reference proteome</keyword>
<dbReference type="EMBL" id="QXTG01000001">
    <property type="protein sequence ID" value="RIX30425.1"/>
    <property type="molecule type" value="Genomic_DNA"/>
</dbReference>
<sequence length="92" mass="9908">MARVGDVEAGDERGLIRSVDEHLTEVYGVVVDDVVLRTWGNEQVELTYLLLSAAISASGGEVDEADLWRVARAVAFPSRAQALLAVPVERAS</sequence>
<evidence type="ECO:0000313" key="1">
    <source>
        <dbReference type="EMBL" id="RIX30425.1"/>
    </source>
</evidence>
<evidence type="ECO:0000313" key="2">
    <source>
        <dbReference type="Proteomes" id="UP000265742"/>
    </source>
</evidence>
<dbReference type="Proteomes" id="UP000265742">
    <property type="component" value="Unassembled WGS sequence"/>
</dbReference>
<gene>
    <name evidence="1" type="ORF">D1781_03050</name>
</gene>
<comment type="caution">
    <text evidence="1">The sequence shown here is derived from an EMBL/GenBank/DDBJ whole genome shotgun (WGS) entry which is preliminary data.</text>
</comment>
<proteinExistence type="predicted"/>
<protein>
    <submittedName>
        <fullName evidence="1">Uncharacterized protein</fullName>
    </submittedName>
</protein>